<proteinExistence type="predicted"/>
<reference evidence="1" key="1">
    <citation type="journal article" date="2021" name="IMA Fungus">
        <title>Genomic characterization of three marine fungi, including Emericellopsis atlantica sp. nov. with signatures of a generalist lifestyle and marine biomass degradation.</title>
        <authorList>
            <person name="Hagestad O.C."/>
            <person name="Hou L."/>
            <person name="Andersen J.H."/>
            <person name="Hansen E.H."/>
            <person name="Altermark B."/>
            <person name="Li C."/>
            <person name="Kuhnert E."/>
            <person name="Cox R.J."/>
            <person name="Crous P.W."/>
            <person name="Spatafora J.W."/>
            <person name="Lail K."/>
            <person name="Amirebrahimi M."/>
            <person name="Lipzen A."/>
            <person name="Pangilinan J."/>
            <person name="Andreopoulos W."/>
            <person name="Hayes R.D."/>
            <person name="Ng V."/>
            <person name="Grigoriev I.V."/>
            <person name="Jackson S.A."/>
            <person name="Sutton T.D.S."/>
            <person name="Dobson A.D.W."/>
            <person name="Rama T."/>
        </authorList>
    </citation>
    <scope>NUCLEOTIDE SEQUENCE</scope>
    <source>
        <strain evidence="1">TRa018bII</strain>
    </source>
</reference>
<protein>
    <submittedName>
        <fullName evidence="1">Uncharacterized protein</fullName>
    </submittedName>
</protein>
<dbReference type="EMBL" id="MU251881">
    <property type="protein sequence ID" value="KAG9228671.1"/>
    <property type="molecule type" value="Genomic_DNA"/>
</dbReference>
<keyword evidence="2" id="KW-1185">Reference proteome</keyword>
<evidence type="ECO:0000313" key="1">
    <source>
        <dbReference type="EMBL" id="KAG9228671.1"/>
    </source>
</evidence>
<dbReference type="OrthoDB" id="3473867at2759"/>
<gene>
    <name evidence="1" type="ORF">BJ875DRAFT_489637</name>
</gene>
<dbReference type="AlphaFoldDB" id="A0A9P7Y8E6"/>
<dbReference type="Proteomes" id="UP000824998">
    <property type="component" value="Unassembled WGS sequence"/>
</dbReference>
<name>A0A9P7Y8E6_9HELO</name>
<organism evidence="1 2">
    <name type="scientific">Amylocarpus encephaloides</name>
    <dbReference type="NCBI Taxonomy" id="45428"/>
    <lineage>
        <taxon>Eukaryota</taxon>
        <taxon>Fungi</taxon>
        <taxon>Dikarya</taxon>
        <taxon>Ascomycota</taxon>
        <taxon>Pezizomycotina</taxon>
        <taxon>Leotiomycetes</taxon>
        <taxon>Helotiales</taxon>
        <taxon>Helotiales incertae sedis</taxon>
        <taxon>Amylocarpus</taxon>
    </lineage>
</organism>
<evidence type="ECO:0000313" key="2">
    <source>
        <dbReference type="Proteomes" id="UP000824998"/>
    </source>
</evidence>
<accession>A0A9P7Y8E6</accession>
<comment type="caution">
    <text evidence="1">The sequence shown here is derived from an EMBL/GenBank/DDBJ whole genome shotgun (WGS) entry which is preliminary data.</text>
</comment>
<sequence length="279" mass="31782">MSSDPPPYIMDSTLPPVYSLNVISEIEASFDQLIMGETHFPPLQSCYKIDRLIQQKDRYENNIKPLSATRNAFRGLFSPRSDGYPPYQLLRIWGLVTLPAAIIGDMVKPPYYLAQIAVASSRSKRARKEVENQIINEAVASLHLGQQAVYEIVMRLNIETHEAWNQQIQDHGPYLSLTLARLLEAYGSRFAPPGTVYLASRKKLCREYCSGIASLHFDQIHKLKVDLISVEFLQVDGVTDPSAAITRWLPRVWKALKGPWVDEIESRSFYHILQRLHST</sequence>